<protein>
    <submittedName>
        <fullName evidence="1">Uncharacterized protein</fullName>
    </submittedName>
</protein>
<dbReference type="EMBL" id="JADGJH010000534">
    <property type="protein sequence ID" value="KAJ3126953.1"/>
    <property type="molecule type" value="Genomic_DNA"/>
</dbReference>
<dbReference type="AlphaFoldDB" id="A0AAD5T5J2"/>
<keyword evidence="2" id="KW-1185">Reference proteome</keyword>
<reference evidence="1" key="1">
    <citation type="submission" date="2020-05" db="EMBL/GenBank/DDBJ databases">
        <title>Phylogenomic resolution of chytrid fungi.</title>
        <authorList>
            <person name="Stajich J.E."/>
            <person name="Amses K."/>
            <person name="Simmons R."/>
            <person name="Seto K."/>
            <person name="Myers J."/>
            <person name="Bonds A."/>
            <person name="Quandt C.A."/>
            <person name="Barry K."/>
            <person name="Liu P."/>
            <person name="Grigoriev I."/>
            <person name="Longcore J.E."/>
            <person name="James T.Y."/>
        </authorList>
    </citation>
    <scope>NUCLEOTIDE SEQUENCE</scope>
    <source>
        <strain evidence="1">JEL0513</strain>
    </source>
</reference>
<gene>
    <name evidence="1" type="ORF">HK100_010003</name>
</gene>
<sequence>MMYDMLHADSRCLTLLAKAIVKVQGCKSSKEVQSEADALEAYEVLDDEDLPISLVVQPPKDKHLQVKQLLTFIGPTAATAKTGVNPRSYNQLSVDGLSDYVIDCVKKIEFNHFKSLSMYMNLADALQALMHNLQHYEESVLVPKKNVILLFMSALVSPKNQSAIRSWFSEQDITLSADDFTSMRYWQQSLDASDGVSHFNEMSMDCDVDSSSQNSDSEE</sequence>
<dbReference type="Proteomes" id="UP001211907">
    <property type="component" value="Unassembled WGS sequence"/>
</dbReference>
<name>A0AAD5T5J2_9FUNG</name>
<proteinExistence type="predicted"/>
<accession>A0AAD5T5J2</accession>
<organism evidence="1 2">
    <name type="scientific">Physocladia obscura</name>
    <dbReference type="NCBI Taxonomy" id="109957"/>
    <lineage>
        <taxon>Eukaryota</taxon>
        <taxon>Fungi</taxon>
        <taxon>Fungi incertae sedis</taxon>
        <taxon>Chytridiomycota</taxon>
        <taxon>Chytridiomycota incertae sedis</taxon>
        <taxon>Chytridiomycetes</taxon>
        <taxon>Chytridiales</taxon>
        <taxon>Chytriomycetaceae</taxon>
        <taxon>Physocladia</taxon>
    </lineage>
</organism>
<evidence type="ECO:0000313" key="2">
    <source>
        <dbReference type="Proteomes" id="UP001211907"/>
    </source>
</evidence>
<evidence type="ECO:0000313" key="1">
    <source>
        <dbReference type="EMBL" id="KAJ3126953.1"/>
    </source>
</evidence>
<comment type="caution">
    <text evidence="1">The sequence shown here is derived from an EMBL/GenBank/DDBJ whole genome shotgun (WGS) entry which is preliminary data.</text>
</comment>